<sequence>MGQVWAAEDVRMRREVAVKVVHPQHGMGEAETQARFQREVQLAGRLCHQNIVTVHDWGEVEGDGGRETLYLVMELVRGVPLGKRIKDTVLPWALAVAWAAQIAQALDAAHRQGVVHRDIKPANVLLTDEGVVKVLDFGVAKFMGETLGARDLTVTGAPLGSPMYMSPEQAQGVREIDHRSDLYSLGCLLYHAVTSGPPFTSATPWAVLRMQIDDPPVPPHVRRPDLPAPLNDLILQLLAKNPGDRPDSAAAVHEALVTILVEHALMPPGGDILDIAEPELGHALGVSGRFLRAARAEAARIVEEAEEVTAVAARRAKLMVETFRRELGHMVRRTEDIDAEIDRIVAPMSEEDYYQVFRQSIDGSFPSAAEFGANVMAIYGITLPPDDARRMVLRFGNRFTAELEEDHIA</sequence>
<evidence type="ECO:0000256" key="2">
    <source>
        <dbReference type="ARBA" id="ARBA00022527"/>
    </source>
</evidence>
<dbReference type="Gene3D" id="1.10.510.10">
    <property type="entry name" value="Transferase(Phosphotransferase) domain 1"/>
    <property type="match status" value="1"/>
</dbReference>
<accession>A0A124I084</accession>
<dbReference type="InterPro" id="IPR000719">
    <property type="entry name" value="Prot_kinase_dom"/>
</dbReference>
<keyword evidence="5 8" id="KW-0418">Kinase</keyword>
<keyword evidence="6" id="KW-0067">ATP-binding</keyword>
<organism evidence="8 9">
    <name type="scientific">Streptomyces canus</name>
    <dbReference type="NCBI Taxonomy" id="58343"/>
    <lineage>
        <taxon>Bacteria</taxon>
        <taxon>Bacillati</taxon>
        <taxon>Actinomycetota</taxon>
        <taxon>Actinomycetes</taxon>
        <taxon>Kitasatosporales</taxon>
        <taxon>Streptomycetaceae</taxon>
        <taxon>Streptomyces</taxon>
        <taxon>Streptomyces aurantiacus group</taxon>
    </lineage>
</organism>
<dbReference type="STRING" id="58343.AQJ46_09390"/>
<gene>
    <name evidence="8" type="ORF">AQJ46_09390</name>
</gene>
<evidence type="ECO:0000259" key="7">
    <source>
        <dbReference type="PROSITE" id="PS50011"/>
    </source>
</evidence>
<keyword evidence="2 8" id="KW-0723">Serine/threonine-protein kinase</keyword>
<feature type="domain" description="Protein kinase" evidence="7">
    <location>
        <begin position="1"/>
        <end position="256"/>
    </location>
</feature>
<name>A0A124I084_9ACTN</name>
<protein>
    <recommendedName>
        <fullName evidence="1">non-specific serine/threonine protein kinase</fullName>
        <ecNumber evidence="1">2.7.11.1</ecNumber>
    </recommendedName>
</protein>
<comment type="caution">
    <text evidence="8">The sequence shown here is derived from an EMBL/GenBank/DDBJ whole genome shotgun (WGS) entry which is preliminary data.</text>
</comment>
<evidence type="ECO:0000313" key="8">
    <source>
        <dbReference type="EMBL" id="KUN73451.1"/>
    </source>
</evidence>
<dbReference type="SMART" id="SM00220">
    <property type="entry name" value="S_TKc"/>
    <property type="match status" value="1"/>
</dbReference>
<dbReference type="AlphaFoldDB" id="A0A124I084"/>
<keyword evidence="3" id="KW-0808">Transferase</keyword>
<dbReference type="CDD" id="cd14014">
    <property type="entry name" value="STKc_PknB_like"/>
    <property type="match status" value="1"/>
</dbReference>
<dbReference type="PROSITE" id="PS50011">
    <property type="entry name" value="PROTEIN_KINASE_DOM"/>
    <property type="match status" value="1"/>
</dbReference>
<dbReference type="PROSITE" id="PS00108">
    <property type="entry name" value="PROTEIN_KINASE_ST"/>
    <property type="match status" value="1"/>
</dbReference>
<dbReference type="GO" id="GO:0004674">
    <property type="term" value="F:protein serine/threonine kinase activity"/>
    <property type="evidence" value="ECO:0007669"/>
    <property type="project" value="UniProtKB-KW"/>
</dbReference>
<reference evidence="8 9" key="1">
    <citation type="submission" date="2015-10" db="EMBL/GenBank/DDBJ databases">
        <title>Draft genome sequence of Streptomyces canus DSM 40017, type strain for the species Streptomyces canus.</title>
        <authorList>
            <person name="Ruckert C."/>
            <person name="Winkler A."/>
            <person name="Kalinowski J."/>
            <person name="Kampfer P."/>
            <person name="Glaeser S."/>
        </authorList>
    </citation>
    <scope>NUCLEOTIDE SEQUENCE [LARGE SCALE GENOMIC DNA]</scope>
    <source>
        <strain evidence="8 9">DSM 40017</strain>
    </source>
</reference>
<dbReference type="Proteomes" id="UP000053669">
    <property type="component" value="Unassembled WGS sequence"/>
</dbReference>
<proteinExistence type="predicted"/>
<dbReference type="Gene3D" id="3.30.200.20">
    <property type="entry name" value="Phosphorylase Kinase, domain 1"/>
    <property type="match status" value="1"/>
</dbReference>
<dbReference type="PANTHER" id="PTHR43289">
    <property type="entry name" value="MITOGEN-ACTIVATED PROTEIN KINASE KINASE KINASE 20-RELATED"/>
    <property type="match status" value="1"/>
</dbReference>
<dbReference type="InterPro" id="IPR008271">
    <property type="entry name" value="Ser/Thr_kinase_AS"/>
</dbReference>
<dbReference type="InterPro" id="IPR011009">
    <property type="entry name" value="Kinase-like_dom_sf"/>
</dbReference>
<evidence type="ECO:0000256" key="4">
    <source>
        <dbReference type="ARBA" id="ARBA00022741"/>
    </source>
</evidence>
<dbReference type="FunFam" id="1.10.510.10:FF:000021">
    <property type="entry name" value="Serine/threonine protein kinase"/>
    <property type="match status" value="1"/>
</dbReference>
<dbReference type="EMBL" id="LMWU01000007">
    <property type="protein sequence ID" value="KUN73451.1"/>
    <property type="molecule type" value="Genomic_DNA"/>
</dbReference>
<evidence type="ECO:0000256" key="1">
    <source>
        <dbReference type="ARBA" id="ARBA00012513"/>
    </source>
</evidence>
<dbReference type="EC" id="2.7.11.1" evidence="1"/>
<dbReference type="SUPFAM" id="SSF56112">
    <property type="entry name" value="Protein kinase-like (PK-like)"/>
    <property type="match status" value="1"/>
</dbReference>
<evidence type="ECO:0000313" key="9">
    <source>
        <dbReference type="Proteomes" id="UP000053669"/>
    </source>
</evidence>
<evidence type="ECO:0000256" key="6">
    <source>
        <dbReference type="ARBA" id="ARBA00022840"/>
    </source>
</evidence>
<evidence type="ECO:0000256" key="5">
    <source>
        <dbReference type="ARBA" id="ARBA00022777"/>
    </source>
</evidence>
<dbReference type="Pfam" id="PF00069">
    <property type="entry name" value="Pkinase"/>
    <property type="match status" value="1"/>
</dbReference>
<dbReference type="GO" id="GO:0005524">
    <property type="term" value="F:ATP binding"/>
    <property type="evidence" value="ECO:0007669"/>
    <property type="project" value="UniProtKB-KW"/>
</dbReference>
<keyword evidence="4" id="KW-0547">Nucleotide-binding</keyword>
<evidence type="ECO:0000256" key="3">
    <source>
        <dbReference type="ARBA" id="ARBA00022679"/>
    </source>
</evidence>
<dbReference type="PANTHER" id="PTHR43289:SF6">
    <property type="entry name" value="SERINE_THREONINE-PROTEIN KINASE NEKL-3"/>
    <property type="match status" value="1"/>
</dbReference>